<dbReference type="CDD" id="cd19086">
    <property type="entry name" value="AKR_AKR11C1"/>
    <property type="match status" value="1"/>
</dbReference>
<dbReference type="AlphaFoldDB" id="A0A561P6A3"/>
<sequence>MQYHLLGKSTLSVSEIGFGCMSLAGSDVDNARLIHQAIEQGINFFDTADLYDHGQNEVSVGKALQGHRSNVVIATKVGNQWRADGSGWDWNPGKAYIISCVEASLKRLQTDYIDLYQLHGGTLEDPIDDTIAAFETLLQQGKIRYYGISSIRPNVIREYVQRSHIVSVMMQYSLLDRRPEESAFPLLLENNIGVLARGSVAKGLLVNKPAAPYLNYSAEEVAGAAAAIRQESTPERDAAQTALRFVLQQPAVSSAIVGIRTPAQLEDAIRAVSAPALSDSELAALRLAVPINKYEQHR</sequence>
<feature type="domain" description="NADP-dependent oxidoreductase" evidence="1">
    <location>
        <begin position="15"/>
        <end position="286"/>
    </location>
</feature>
<dbReference type="InterPro" id="IPR053135">
    <property type="entry name" value="AKR2_Oxidoreductase"/>
</dbReference>
<dbReference type="SUPFAM" id="SSF51430">
    <property type="entry name" value="NAD(P)-linked oxidoreductase"/>
    <property type="match status" value="1"/>
</dbReference>
<organism evidence="2 3">
    <name type="scientific">Chitinophaga polysaccharea</name>
    <dbReference type="NCBI Taxonomy" id="1293035"/>
    <lineage>
        <taxon>Bacteria</taxon>
        <taxon>Pseudomonadati</taxon>
        <taxon>Bacteroidota</taxon>
        <taxon>Chitinophagia</taxon>
        <taxon>Chitinophagales</taxon>
        <taxon>Chitinophagaceae</taxon>
        <taxon>Chitinophaga</taxon>
    </lineage>
</organism>
<proteinExistence type="predicted"/>
<dbReference type="Pfam" id="PF00248">
    <property type="entry name" value="Aldo_ket_red"/>
    <property type="match status" value="1"/>
</dbReference>
<keyword evidence="3" id="KW-1185">Reference proteome</keyword>
<dbReference type="GO" id="GO:0016491">
    <property type="term" value="F:oxidoreductase activity"/>
    <property type="evidence" value="ECO:0007669"/>
    <property type="project" value="InterPro"/>
</dbReference>
<reference evidence="2 3" key="1">
    <citation type="submission" date="2019-06" db="EMBL/GenBank/DDBJ databases">
        <title>Sorghum-associated microbial communities from plants grown in Nebraska, USA.</title>
        <authorList>
            <person name="Schachtman D."/>
        </authorList>
    </citation>
    <scope>NUCLEOTIDE SEQUENCE [LARGE SCALE GENOMIC DNA]</scope>
    <source>
        <strain evidence="2 3">1209</strain>
    </source>
</reference>
<dbReference type="InterPro" id="IPR036812">
    <property type="entry name" value="NAD(P)_OxRdtase_dom_sf"/>
</dbReference>
<protein>
    <submittedName>
        <fullName evidence="2">Aryl-alcohol dehydrogenase-like predicted oxidoreductase</fullName>
    </submittedName>
</protein>
<dbReference type="Proteomes" id="UP000320811">
    <property type="component" value="Unassembled WGS sequence"/>
</dbReference>
<comment type="caution">
    <text evidence="2">The sequence shown here is derived from an EMBL/GenBank/DDBJ whole genome shotgun (WGS) entry which is preliminary data.</text>
</comment>
<dbReference type="RefSeq" id="WP_145674269.1">
    <property type="nucleotide sequence ID" value="NZ_VIWO01000012.1"/>
</dbReference>
<dbReference type="InterPro" id="IPR020471">
    <property type="entry name" value="AKR"/>
</dbReference>
<dbReference type="EMBL" id="VIWO01000012">
    <property type="protein sequence ID" value="TWF33648.1"/>
    <property type="molecule type" value="Genomic_DNA"/>
</dbReference>
<name>A0A561P6A3_9BACT</name>
<dbReference type="InterPro" id="IPR023210">
    <property type="entry name" value="NADP_OxRdtase_dom"/>
</dbReference>
<gene>
    <name evidence="2" type="ORF">FHW36_11289</name>
</gene>
<dbReference type="Gene3D" id="3.20.20.100">
    <property type="entry name" value="NADP-dependent oxidoreductase domain"/>
    <property type="match status" value="1"/>
</dbReference>
<dbReference type="PANTHER" id="PTHR43312">
    <property type="entry name" value="D-THREO-ALDOSE 1-DEHYDROGENASE"/>
    <property type="match status" value="1"/>
</dbReference>
<dbReference type="PRINTS" id="PR00069">
    <property type="entry name" value="ALDKETRDTASE"/>
</dbReference>
<evidence type="ECO:0000259" key="1">
    <source>
        <dbReference type="Pfam" id="PF00248"/>
    </source>
</evidence>
<accession>A0A561P6A3</accession>
<evidence type="ECO:0000313" key="3">
    <source>
        <dbReference type="Proteomes" id="UP000320811"/>
    </source>
</evidence>
<dbReference type="PANTHER" id="PTHR43312:SF1">
    <property type="entry name" value="NADP-DEPENDENT OXIDOREDUCTASE DOMAIN-CONTAINING PROTEIN"/>
    <property type="match status" value="1"/>
</dbReference>
<dbReference type="OrthoDB" id="9773828at2"/>
<evidence type="ECO:0000313" key="2">
    <source>
        <dbReference type="EMBL" id="TWF33648.1"/>
    </source>
</evidence>